<evidence type="ECO:0000313" key="2">
    <source>
        <dbReference type="Proteomes" id="UP001183388"/>
    </source>
</evidence>
<name>A0ABU2LDF5_9ACTN</name>
<organism evidence="1 2">
    <name type="scientific">Streptomyces boetiae</name>
    <dbReference type="NCBI Taxonomy" id="3075541"/>
    <lineage>
        <taxon>Bacteria</taxon>
        <taxon>Bacillati</taxon>
        <taxon>Actinomycetota</taxon>
        <taxon>Actinomycetes</taxon>
        <taxon>Kitasatosporales</taxon>
        <taxon>Streptomycetaceae</taxon>
        <taxon>Streptomyces</taxon>
    </lineage>
</organism>
<dbReference type="RefSeq" id="WP_311632502.1">
    <property type="nucleotide sequence ID" value="NZ_JAVREN010000040.1"/>
</dbReference>
<comment type="caution">
    <text evidence="1">The sequence shown here is derived from an EMBL/GenBank/DDBJ whole genome shotgun (WGS) entry which is preliminary data.</text>
</comment>
<keyword evidence="2" id="KW-1185">Reference proteome</keyword>
<dbReference type="EMBL" id="JAVREN010000040">
    <property type="protein sequence ID" value="MDT0309537.1"/>
    <property type="molecule type" value="Genomic_DNA"/>
</dbReference>
<evidence type="ECO:0000313" key="1">
    <source>
        <dbReference type="EMBL" id="MDT0309537.1"/>
    </source>
</evidence>
<reference evidence="2" key="1">
    <citation type="submission" date="2023-07" db="EMBL/GenBank/DDBJ databases">
        <title>30 novel species of actinomycetes from the DSMZ collection.</title>
        <authorList>
            <person name="Nouioui I."/>
        </authorList>
    </citation>
    <scope>NUCLEOTIDE SEQUENCE [LARGE SCALE GENOMIC DNA]</scope>
    <source>
        <strain evidence="2">DSM 44917</strain>
    </source>
</reference>
<gene>
    <name evidence="1" type="ORF">RM780_21625</name>
</gene>
<proteinExistence type="predicted"/>
<sequence>MAMEPAENGCPGPHRQCQACTGQRMEFRETLYVPDSGSPQGVVAPHVCWYCQGRGFYCHGPRRCTPEPR</sequence>
<accession>A0ABU2LDF5</accession>
<dbReference type="Proteomes" id="UP001183388">
    <property type="component" value="Unassembled WGS sequence"/>
</dbReference>
<protein>
    <submittedName>
        <fullName evidence="1">Uncharacterized protein</fullName>
    </submittedName>
</protein>